<reference evidence="1 2" key="1">
    <citation type="submission" date="2015-08" db="EMBL/GenBank/DDBJ databases">
        <title>Emmonsia species relationships and genome sequence.</title>
        <authorList>
            <person name="Cuomo C.A."/>
            <person name="Schwartz I.S."/>
            <person name="Kenyon C."/>
            <person name="De Hoog G.S."/>
            <person name="Govender N.P."/>
            <person name="Botha A."/>
            <person name="Moreno L."/>
            <person name="De Vries M."/>
            <person name="Munoz J.F."/>
            <person name="Stielow J.B."/>
        </authorList>
    </citation>
    <scope>NUCLEOTIDE SEQUENCE [LARGE SCALE GENOMIC DNA]</scope>
    <source>
        <strain evidence="1 2">EI222</strain>
    </source>
</reference>
<dbReference type="Proteomes" id="UP000242791">
    <property type="component" value="Unassembled WGS sequence"/>
</dbReference>
<sequence>MGVKLNDKLMKKKQGEALKRDIPGTPLYTARPWISVQQLFLWLPARGPRRRRGRSSCLSGINWERRVEGKTGATGGDRQRKSIYCTYSVVESKCFLQVRIGGGRNETGMMKGKMEKLNKKS</sequence>
<evidence type="ECO:0000313" key="2">
    <source>
        <dbReference type="Proteomes" id="UP000242791"/>
    </source>
</evidence>
<comment type="caution">
    <text evidence="1">The sequence shown here is derived from an EMBL/GenBank/DDBJ whole genome shotgun (WGS) entry which is preliminary data.</text>
</comment>
<keyword evidence="2" id="KW-1185">Reference proteome</keyword>
<dbReference type="VEuPathDB" id="FungiDB:ACJ73_09087"/>
<accession>A0A1J9Q2G0</accession>
<protein>
    <submittedName>
        <fullName evidence="1">Uncharacterized protein</fullName>
    </submittedName>
</protein>
<evidence type="ECO:0000313" key="1">
    <source>
        <dbReference type="EMBL" id="OJD14379.1"/>
    </source>
</evidence>
<gene>
    <name evidence="1" type="ORF">ACJ73_09087</name>
</gene>
<dbReference type="AlphaFoldDB" id="A0A1J9Q2G0"/>
<name>A0A1J9Q2G0_9EURO</name>
<organism evidence="1 2">
    <name type="scientific">Blastomyces percursus</name>
    <dbReference type="NCBI Taxonomy" id="1658174"/>
    <lineage>
        <taxon>Eukaryota</taxon>
        <taxon>Fungi</taxon>
        <taxon>Dikarya</taxon>
        <taxon>Ascomycota</taxon>
        <taxon>Pezizomycotina</taxon>
        <taxon>Eurotiomycetes</taxon>
        <taxon>Eurotiomycetidae</taxon>
        <taxon>Onygenales</taxon>
        <taxon>Ajellomycetaceae</taxon>
        <taxon>Blastomyces</taxon>
    </lineage>
</organism>
<dbReference type="EMBL" id="LGTZ01002394">
    <property type="protein sequence ID" value="OJD14379.1"/>
    <property type="molecule type" value="Genomic_DNA"/>
</dbReference>
<proteinExistence type="predicted"/>